<keyword evidence="4" id="KW-1003">Cell membrane</keyword>
<dbReference type="AlphaFoldDB" id="A0A285D7B1"/>
<dbReference type="PANTHER" id="PTHR32196">
    <property type="entry name" value="ABC TRANSPORTER PERMEASE PROTEIN YPHD-RELATED-RELATED"/>
    <property type="match status" value="1"/>
</dbReference>
<name>A0A285D7B1_9BACI</name>
<dbReference type="GO" id="GO:0022857">
    <property type="term" value="F:transmembrane transporter activity"/>
    <property type="evidence" value="ECO:0007669"/>
    <property type="project" value="InterPro"/>
</dbReference>
<comment type="function">
    <text evidence="9">Part of the ABC transporter complex LsrABCD involved in autoinducer 2 (AI-2) import. Probably responsible for the translocation of the substrate across the membrane.</text>
</comment>
<organism evidence="12 13">
    <name type="scientific">Bacillus oleivorans</name>
    <dbReference type="NCBI Taxonomy" id="1448271"/>
    <lineage>
        <taxon>Bacteria</taxon>
        <taxon>Bacillati</taxon>
        <taxon>Bacillota</taxon>
        <taxon>Bacilli</taxon>
        <taxon>Bacillales</taxon>
        <taxon>Bacillaceae</taxon>
        <taxon>Bacillus</taxon>
    </lineage>
</organism>
<keyword evidence="6 11" id="KW-0812">Transmembrane</keyword>
<evidence type="ECO:0000256" key="2">
    <source>
        <dbReference type="ARBA" id="ARBA00011262"/>
    </source>
</evidence>
<feature type="transmembrane region" description="Helical" evidence="11">
    <location>
        <begin position="247"/>
        <end position="278"/>
    </location>
</feature>
<evidence type="ECO:0000256" key="1">
    <source>
        <dbReference type="ARBA" id="ARBA00004651"/>
    </source>
</evidence>
<evidence type="ECO:0000256" key="6">
    <source>
        <dbReference type="ARBA" id="ARBA00022692"/>
    </source>
</evidence>
<keyword evidence="3" id="KW-0813">Transport</keyword>
<sequence>MISALVRFLKARELSILVLMVAYILFVGAFNQEFLAGNSITILIKASVILVVMAIGQSFVLFTSNIDVSVGSVMGLSAAVCGVLLTAGMNVWLVVPIVLLVGTVVGFLNGVGVSYFNIPSIIMTLGMLGVIRGTMLIYTKGMWIEDIPNFYKQLSGLKFLGMNFPVWIVLILLVLSHIWLTRTRFGRYFYAVGDNVEGARLVGIPVQRVTVLAFILSGISASIAGLVFVMNIGFVPNQTGTGLELQVIAATVLGGVSLTGGVGSVIGAGLGALFFTVISNSLIYLKIPAYWNNAISGFLLLLIVVGDSKFQRFLKNYSFKKRQTEILDDAASLITGGAKPDEQNKATH</sequence>
<protein>
    <recommendedName>
        <fullName evidence="10">Autoinducer 2 import system permease protein LsrC</fullName>
    </recommendedName>
</protein>
<dbReference type="Pfam" id="PF02653">
    <property type="entry name" value="BPD_transp_2"/>
    <property type="match status" value="1"/>
</dbReference>
<dbReference type="InterPro" id="IPR001851">
    <property type="entry name" value="ABC_transp_permease"/>
</dbReference>
<keyword evidence="7 11" id="KW-1133">Transmembrane helix</keyword>
<dbReference type="Proteomes" id="UP000219546">
    <property type="component" value="Unassembled WGS sequence"/>
</dbReference>
<evidence type="ECO:0000256" key="5">
    <source>
        <dbReference type="ARBA" id="ARBA00022519"/>
    </source>
</evidence>
<keyword evidence="8 11" id="KW-0472">Membrane</keyword>
<dbReference type="EMBL" id="OAOP01000013">
    <property type="protein sequence ID" value="SNX75535.1"/>
    <property type="molecule type" value="Genomic_DNA"/>
</dbReference>
<feature type="transmembrane region" description="Helical" evidence="11">
    <location>
        <begin position="42"/>
        <end position="62"/>
    </location>
</feature>
<evidence type="ECO:0000256" key="10">
    <source>
        <dbReference type="ARBA" id="ARBA00039382"/>
    </source>
</evidence>
<feature type="transmembrane region" description="Helical" evidence="11">
    <location>
        <begin position="118"/>
        <end position="138"/>
    </location>
</feature>
<keyword evidence="13" id="KW-1185">Reference proteome</keyword>
<feature type="transmembrane region" description="Helical" evidence="11">
    <location>
        <begin position="92"/>
        <end position="112"/>
    </location>
</feature>
<feature type="transmembrane region" description="Helical" evidence="11">
    <location>
        <begin position="68"/>
        <end position="85"/>
    </location>
</feature>
<evidence type="ECO:0000313" key="12">
    <source>
        <dbReference type="EMBL" id="SNX75535.1"/>
    </source>
</evidence>
<evidence type="ECO:0000256" key="9">
    <source>
        <dbReference type="ARBA" id="ARBA00025439"/>
    </source>
</evidence>
<feature type="transmembrane region" description="Helical" evidence="11">
    <location>
        <begin position="159"/>
        <end position="180"/>
    </location>
</feature>
<dbReference type="PANTHER" id="PTHR32196:SF29">
    <property type="entry name" value="AUTOINDUCER 2 IMPORT SYSTEM PERMEASE PROTEIN LSRC"/>
    <property type="match status" value="1"/>
</dbReference>
<feature type="transmembrane region" description="Helical" evidence="11">
    <location>
        <begin position="290"/>
        <end position="310"/>
    </location>
</feature>
<dbReference type="OrthoDB" id="9813906at2"/>
<dbReference type="CDD" id="cd06579">
    <property type="entry name" value="TM_PBP1_transp_AraH_like"/>
    <property type="match status" value="1"/>
</dbReference>
<evidence type="ECO:0000256" key="8">
    <source>
        <dbReference type="ARBA" id="ARBA00023136"/>
    </source>
</evidence>
<dbReference type="GO" id="GO:0005886">
    <property type="term" value="C:plasma membrane"/>
    <property type="evidence" value="ECO:0007669"/>
    <property type="project" value="UniProtKB-SubCell"/>
</dbReference>
<comment type="subunit">
    <text evidence="2">The complex is composed of two ATP-binding proteins (LsrA), two transmembrane proteins (LsrC and LsrD) and a solute-binding protein (LsrB).</text>
</comment>
<evidence type="ECO:0000313" key="13">
    <source>
        <dbReference type="Proteomes" id="UP000219546"/>
    </source>
</evidence>
<evidence type="ECO:0000256" key="3">
    <source>
        <dbReference type="ARBA" id="ARBA00022448"/>
    </source>
</evidence>
<accession>A0A285D7B1</accession>
<keyword evidence="5" id="KW-0997">Cell inner membrane</keyword>
<reference evidence="12 13" key="1">
    <citation type="submission" date="2017-08" db="EMBL/GenBank/DDBJ databases">
        <authorList>
            <person name="de Groot N.N."/>
        </authorList>
    </citation>
    <scope>NUCLEOTIDE SEQUENCE [LARGE SCALE GENOMIC DNA]</scope>
    <source>
        <strain evidence="12 13">JC228</strain>
    </source>
</reference>
<evidence type="ECO:0000256" key="4">
    <source>
        <dbReference type="ARBA" id="ARBA00022475"/>
    </source>
</evidence>
<evidence type="ECO:0000256" key="11">
    <source>
        <dbReference type="SAM" id="Phobius"/>
    </source>
</evidence>
<feature type="transmembrane region" description="Helical" evidence="11">
    <location>
        <begin position="211"/>
        <end position="235"/>
    </location>
</feature>
<comment type="subcellular location">
    <subcellularLocation>
        <location evidence="1">Cell membrane</location>
        <topology evidence="1">Multi-pass membrane protein</topology>
    </subcellularLocation>
</comment>
<feature type="transmembrane region" description="Helical" evidence="11">
    <location>
        <begin position="14"/>
        <end position="30"/>
    </location>
</feature>
<evidence type="ECO:0000256" key="7">
    <source>
        <dbReference type="ARBA" id="ARBA00022989"/>
    </source>
</evidence>
<gene>
    <name evidence="12" type="ORF">SAMN05877753_11335</name>
</gene>
<proteinExistence type="predicted"/>